<dbReference type="Pfam" id="PF01746">
    <property type="entry name" value="tRNA_m1G_MT"/>
    <property type="match status" value="1"/>
</dbReference>
<dbReference type="EMBL" id="BARV01023491">
    <property type="protein sequence ID" value="GAI37355.1"/>
    <property type="molecule type" value="Genomic_DNA"/>
</dbReference>
<comment type="caution">
    <text evidence="2">The sequence shown here is derived from an EMBL/GenBank/DDBJ whole genome shotgun (WGS) entry which is preliminary data.</text>
</comment>
<evidence type="ECO:0000259" key="1">
    <source>
        <dbReference type="Pfam" id="PF01746"/>
    </source>
</evidence>
<name>X1PEA5_9ZZZZ</name>
<dbReference type="InterPro" id="IPR016009">
    <property type="entry name" value="tRNA_MeTrfase_TRMD/TRM10"/>
</dbReference>
<dbReference type="GO" id="GO:0002939">
    <property type="term" value="P:tRNA N1-guanine methylation"/>
    <property type="evidence" value="ECO:0007669"/>
    <property type="project" value="TreeGrafter"/>
</dbReference>
<accession>X1PEA5</accession>
<dbReference type="InterPro" id="IPR029028">
    <property type="entry name" value="Alpha/beta_knot_MTases"/>
</dbReference>
<sequence length="87" mass="9852">MQIDILTLFPQMFQGPFSMGTFKRAVDRKLIQVNIHNIRDYTHDKHHTVDDYAYGGGAGMVLKPEPIFEAVESIKSDICLKQGVSEL</sequence>
<dbReference type="PANTHER" id="PTHR46417:SF1">
    <property type="entry name" value="TRNA (GUANINE-N(1)-)-METHYLTRANSFERASE"/>
    <property type="match status" value="1"/>
</dbReference>
<dbReference type="AlphaFoldDB" id="X1PEA5"/>
<feature type="domain" description="tRNA methyltransferase TRMD/TRM10-type" evidence="1">
    <location>
        <begin position="1"/>
        <end position="77"/>
    </location>
</feature>
<proteinExistence type="predicted"/>
<evidence type="ECO:0000313" key="2">
    <source>
        <dbReference type="EMBL" id="GAI37355.1"/>
    </source>
</evidence>
<organism evidence="2">
    <name type="scientific">marine sediment metagenome</name>
    <dbReference type="NCBI Taxonomy" id="412755"/>
    <lineage>
        <taxon>unclassified sequences</taxon>
        <taxon>metagenomes</taxon>
        <taxon>ecological metagenomes</taxon>
    </lineage>
</organism>
<protein>
    <recommendedName>
        <fullName evidence="1">tRNA methyltransferase TRMD/TRM10-type domain-containing protein</fullName>
    </recommendedName>
</protein>
<dbReference type="InterPro" id="IPR029026">
    <property type="entry name" value="tRNA_m1G_MTases_N"/>
</dbReference>
<dbReference type="GO" id="GO:0052906">
    <property type="term" value="F:tRNA (guanine(37)-N1)-methyltransferase activity"/>
    <property type="evidence" value="ECO:0007669"/>
    <property type="project" value="InterPro"/>
</dbReference>
<dbReference type="Gene3D" id="3.40.1280.10">
    <property type="match status" value="1"/>
</dbReference>
<gene>
    <name evidence="2" type="ORF">S06H3_38530</name>
</gene>
<dbReference type="SUPFAM" id="SSF75217">
    <property type="entry name" value="alpha/beta knot"/>
    <property type="match status" value="1"/>
</dbReference>
<dbReference type="GO" id="GO:0005829">
    <property type="term" value="C:cytosol"/>
    <property type="evidence" value="ECO:0007669"/>
    <property type="project" value="TreeGrafter"/>
</dbReference>
<reference evidence="2" key="1">
    <citation type="journal article" date="2014" name="Front. Microbiol.">
        <title>High frequency of phylogenetically diverse reductive dehalogenase-homologous genes in deep subseafloor sedimentary metagenomes.</title>
        <authorList>
            <person name="Kawai M."/>
            <person name="Futagami T."/>
            <person name="Toyoda A."/>
            <person name="Takaki Y."/>
            <person name="Nishi S."/>
            <person name="Hori S."/>
            <person name="Arai W."/>
            <person name="Tsubouchi T."/>
            <person name="Morono Y."/>
            <person name="Uchiyama I."/>
            <person name="Ito T."/>
            <person name="Fujiyama A."/>
            <person name="Inagaki F."/>
            <person name="Takami H."/>
        </authorList>
    </citation>
    <scope>NUCLEOTIDE SEQUENCE</scope>
    <source>
        <strain evidence="2">Expedition CK06-06</strain>
    </source>
</reference>
<dbReference type="InterPro" id="IPR002649">
    <property type="entry name" value="tRNA_m1G_MeTrfase_TrmD"/>
</dbReference>
<feature type="non-terminal residue" evidence="2">
    <location>
        <position position="87"/>
    </location>
</feature>
<dbReference type="PANTHER" id="PTHR46417">
    <property type="entry name" value="TRNA (GUANINE-N(1)-)-METHYLTRANSFERASE"/>
    <property type="match status" value="1"/>
</dbReference>